<gene>
    <name evidence="7" type="ORF">KIPB_003227</name>
</gene>
<comment type="caution">
    <text evidence="7">The sequence shown here is derived from an EMBL/GenBank/DDBJ whole genome shotgun (WGS) entry which is preliminary data.</text>
</comment>
<feature type="non-terminal residue" evidence="7">
    <location>
        <position position="1"/>
    </location>
</feature>
<reference evidence="7 8" key="1">
    <citation type="journal article" date="2018" name="PLoS ONE">
        <title>The draft genome of Kipferlia bialata reveals reductive genome evolution in fornicate parasites.</title>
        <authorList>
            <person name="Tanifuji G."/>
            <person name="Takabayashi S."/>
            <person name="Kume K."/>
            <person name="Takagi M."/>
            <person name="Nakayama T."/>
            <person name="Kamikawa R."/>
            <person name="Inagaki Y."/>
            <person name="Hashimoto T."/>
        </authorList>
    </citation>
    <scope>NUCLEOTIDE SEQUENCE [LARGE SCALE GENOMIC DNA]</scope>
    <source>
        <strain evidence="7">NY0173</strain>
    </source>
</reference>
<feature type="transmembrane region" description="Helical" evidence="5">
    <location>
        <begin position="246"/>
        <end position="267"/>
    </location>
</feature>
<evidence type="ECO:0000256" key="4">
    <source>
        <dbReference type="ARBA" id="ARBA00023136"/>
    </source>
</evidence>
<evidence type="ECO:0000256" key="1">
    <source>
        <dbReference type="ARBA" id="ARBA00004141"/>
    </source>
</evidence>
<evidence type="ECO:0000256" key="2">
    <source>
        <dbReference type="ARBA" id="ARBA00022692"/>
    </source>
</evidence>
<dbReference type="EMBL" id="BDIP01000603">
    <property type="protein sequence ID" value="GIQ82142.1"/>
    <property type="molecule type" value="Genomic_DNA"/>
</dbReference>
<comment type="subcellular location">
    <subcellularLocation>
        <location evidence="1">Membrane</location>
        <topology evidence="1">Multi-pass membrane protein</topology>
    </subcellularLocation>
</comment>
<feature type="transmembrane region" description="Helical" evidence="5">
    <location>
        <begin position="394"/>
        <end position="415"/>
    </location>
</feature>
<keyword evidence="2 5" id="KW-0812">Transmembrane</keyword>
<evidence type="ECO:0000256" key="5">
    <source>
        <dbReference type="SAM" id="Phobius"/>
    </source>
</evidence>
<dbReference type="Pfam" id="PF01490">
    <property type="entry name" value="Aa_trans"/>
    <property type="match status" value="2"/>
</dbReference>
<dbReference type="Proteomes" id="UP000265618">
    <property type="component" value="Unassembled WGS sequence"/>
</dbReference>
<feature type="transmembrane region" description="Helical" evidence="5">
    <location>
        <begin position="273"/>
        <end position="298"/>
    </location>
</feature>
<keyword evidence="3 5" id="KW-1133">Transmembrane helix</keyword>
<dbReference type="PANTHER" id="PTHR22950">
    <property type="entry name" value="AMINO ACID TRANSPORTER"/>
    <property type="match status" value="1"/>
</dbReference>
<dbReference type="GO" id="GO:0016020">
    <property type="term" value="C:membrane"/>
    <property type="evidence" value="ECO:0007669"/>
    <property type="project" value="UniProtKB-SubCell"/>
</dbReference>
<evidence type="ECO:0000256" key="3">
    <source>
        <dbReference type="ARBA" id="ARBA00022989"/>
    </source>
</evidence>
<evidence type="ECO:0000313" key="8">
    <source>
        <dbReference type="Proteomes" id="UP000265618"/>
    </source>
</evidence>
<feature type="transmembrane region" description="Helical" evidence="5">
    <location>
        <begin position="167"/>
        <end position="189"/>
    </location>
</feature>
<feature type="transmembrane region" description="Helical" evidence="5">
    <location>
        <begin position="209"/>
        <end position="226"/>
    </location>
</feature>
<name>A0A9K3CSL2_9EUKA</name>
<feature type="domain" description="Amino acid transporter transmembrane" evidence="6">
    <location>
        <begin position="2"/>
        <end position="124"/>
    </location>
</feature>
<dbReference type="GO" id="GO:0015179">
    <property type="term" value="F:L-amino acid transmembrane transporter activity"/>
    <property type="evidence" value="ECO:0007669"/>
    <property type="project" value="TreeGrafter"/>
</dbReference>
<evidence type="ECO:0000259" key="6">
    <source>
        <dbReference type="Pfam" id="PF01490"/>
    </source>
</evidence>
<feature type="domain" description="Amino acid transporter transmembrane" evidence="6">
    <location>
        <begin position="158"/>
        <end position="297"/>
    </location>
</feature>
<keyword evidence="8" id="KW-1185">Reference proteome</keyword>
<dbReference type="AlphaFoldDB" id="A0A9K3CSL2"/>
<keyword evidence="4 5" id="KW-0472">Membrane</keyword>
<accession>A0A9K3CSL2</accession>
<protein>
    <recommendedName>
        <fullName evidence="6">Amino acid transporter transmembrane domain-containing protein</fullName>
    </recommendedName>
</protein>
<feature type="transmembrane region" description="Helical" evidence="5">
    <location>
        <begin position="74"/>
        <end position="93"/>
    </location>
</feature>
<dbReference type="InterPro" id="IPR013057">
    <property type="entry name" value="AA_transpt_TM"/>
</dbReference>
<sequence>DSGFLAVPYAYAQMGWIPGCLFSCLAYFIHTSGCRHLTNATRSIGATSYEEVVRVVGGRGCSKPIAIIMTLENYMYLVTFIVVAGDYLLGWVPRLTVKSSRLLASCFTMLPLSFIPDLRRLDGWLRGLGQGLPLLALALGPEFAVSSLYNSVSGTHTMRGRTVMRGVTWGLAFTLVMELCFGVAGSAVFGTETSDDLLLNFVDSSALTSVLKVLMALVVTCAYPLIDHCSREGAISLITSRTSDLATLEICLSLCLYVCALLVAMVTPDISTVLVFSSATFGSVLYFYGPALVALRFVEDPPSGEREGLLSGASTPLTSGVDGTVLGCYSGTETPREPVPSMTSQTQQALVDGVWVQCREREGEREQTEGDYDADAVHPEAEGVGYSVRWHYSLSGIVLVGMGVLNTVVALGGAMQG</sequence>
<proteinExistence type="predicted"/>
<feature type="transmembrane region" description="Helical" evidence="5">
    <location>
        <begin position="6"/>
        <end position="29"/>
    </location>
</feature>
<organism evidence="7 8">
    <name type="scientific">Kipferlia bialata</name>
    <dbReference type="NCBI Taxonomy" id="797122"/>
    <lineage>
        <taxon>Eukaryota</taxon>
        <taxon>Metamonada</taxon>
        <taxon>Carpediemonas-like organisms</taxon>
        <taxon>Kipferlia</taxon>
    </lineage>
</organism>
<evidence type="ECO:0000313" key="7">
    <source>
        <dbReference type="EMBL" id="GIQ82142.1"/>
    </source>
</evidence>